<dbReference type="eggNOG" id="COG2002">
    <property type="taxonomic scope" value="Bacteria"/>
</dbReference>
<evidence type="ECO:0000313" key="3">
    <source>
        <dbReference type="EMBL" id="ACF44694.1"/>
    </source>
</evidence>
<accession>B4SFB5</accession>
<dbReference type="InterPro" id="IPR007159">
    <property type="entry name" value="SpoVT-AbrB_dom"/>
</dbReference>
<dbReference type="PROSITE" id="PS51740">
    <property type="entry name" value="SPOVT_ABRB"/>
    <property type="match status" value="1"/>
</dbReference>
<evidence type="ECO:0000313" key="4">
    <source>
        <dbReference type="Proteomes" id="UP000002724"/>
    </source>
</evidence>
<proteinExistence type="predicted"/>
<keyword evidence="4" id="KW-1185">Reference proteome</keyword>
<dbReference type="SMART" id="SM00966">
    <property type="entry name" value="SpoVT_AbrB"/>
    <property type="match status" value="1"/>
</dbReference>
<name>B4SFB5_PELPB</name>
<dbReference type="PANTHER" id="PTHR34860:SF6">
    <property type="entry name" value="REPRESSOR-LIKE PROTEIN SSO7C3"/>
    <property type="match status" value="1"/>
</dbReference>
<sequence>MNTVAVSSKFQVVIPKEIREDIGLRAGTTMEIITYGSRIELVPIQPMKSLKGIFKGINTEIKREEERI</sequence>
<dbReference type="InterPro" id="IPR052975">
    <property type="entry name" value="Repressor-like_regulatory"/>
</dbReference>
<dbReference type="InterPro" id="IPR037914">
    <property type="entry name" value="SpoVT-AbrB_sf"/>
</dbReference>
<feature type="domain" description="SpoVT-AbrB" evidence="2">
    <location>
        <begin position="1"/>
        <end position="46"/>
    </location>
</feature>
<reference evidence="3 4" key="1">
    <citation type="submission" date="2008-06" db="EMBL/GenBank/DDBJ databases">
        <title>Complete sequence of Pelodictyon phaeoclathratiforme BU-1.</title>
        <authorList>
            <consortium name="US DOE Joint Genome Institute"/>
            <person name="Lucas S."/>
            <person name="Copeland A."/>
            <person name="Lapidus A."/>
            <person name="Glavina del Rio T."/>
            <person name="Dalin E."/>
            <person name="Tice H."/>
            <person name="Bruce D."/>
            <person name="Goodwin L."/>
            <person name="Pitluck S."/>
            <person name="Schmutz J."/>
            <person name="Larimer F."/>
            <person name="Land M."/>
            <person name="Hauser L."/>
            <person name="Kyrpides N."/>
            <person name="Mikhailova N."/>
            <person name="Liu Z."/>
            <person name="Li T."/>
            <person name="Zhao F."/>
            <person name="Overmann J."/>
            <person name="Bryant D.A."/>
            <person name="Richardson P."/>
        </authorList>
    </citation>
    <scope>NUCLEOTIDE SEQUENCE [LARGE SCALE GENOMIC DNA]</scope>
    <source>
        <strain evidence="4">DSM 5477 / BU-1</strain>
    </source>
</reference>
<dbReference type="PANTHER" id="PTHR34860">
    <property type="entry name" value="REPRESSOR-LIKE PROTEIN SSO7C3"/>
    <property type="match status" value="1"/>
</dbReference>
<dbReference type="NCBIfam" id="TIGR01439">
    <property type="entry name" value="lp_hng_hel_AbrB"/>
    <property type="match status" value="1"/>
</dbReference>
<protein>
    <submittedName>
        <fullName evidence="3">Transcriptional regulator, AbrB family</fullName>
    </submittedName>
</protein>
<evidence type="ECO:0000256" key="1">
    <source>
        <dbReference type="PROSITE-ProRule" id="PRU01076"/>
    </source>
</evidence>
<dbReference type="RefSeq" id="WP_012509168.1">
    <property type="nucleotide sequence ID" value="NC_011060.1"/>
</dbReference>
<dbReference type="AlphaFoldDB" id="B4SFB5"/>
<dbReference type="HOGENOM" id="CLU_158484_11_1_10"/>
<dbReference type="Pfam" id="PF04014">
    <property type="entry name" value="MazE_antitoxin"/>
    <property type="match status" value="1"/>
</dbReference>
<dbReference type="GO" id="GO:0003677">
    <property type="term" value="F:DNA binding"/>
    <property type="evidence" value="ECO:0007669"/>
    <property type="project" value="UniProtKB-UniRule"/>
</dbReference>
<dbReference type="Gene3D" id="2.10.260.10">
    <property type="match status" value="1"/>
</dbReference>
<dbReference type="EMBL" id="CP001110">
    <property type="protein sequence ID" value="ACF44694.1"/>
    <property type="molecule type" value="Genomic_DNA"/>
</dbReference>
<organism evidence="3 4">
    <name type="scientific">Pelodictyon phaeoclathratiforme (strain DSM 5477 / BU-1)</name>
    <dbReference type="NCBI Taxonomy" id="324925"/>
    <lineage>
        <taxon>Bacteria</taxon>
        <taxon>Pseudomonadati</taxon>
        <taxon>Chlorobiota</taxon>
        <taxon>Chlorobiia</taxon>
        <taxon>Chlorobiales</taxon>
        <taxon>Chlorobiaceae</taxon>
        <taxon>Chlorobium/Pelodictyon group</taxon>
        <taxon>Pelodictyon</taxon>
    </lineage>
</organism>
<dbReference type="SUPFAM" id="SSF89447">
    <property type="entry name" value="AbrB/MazE/MraZ-like"/>
    <property type="match status" value="1"/>
</dbReference>
<dbReference type="OrthoDB" id="9811597at2"/>
<evidence type="ECO:0000259" key="2">
    <source>
        <dbReference type="PROSITE" id="PS51740"/>
    </source>
</evidence>
<dbReference type="Proteomes" id="UP000002724">
    <property type="component" value="Chromosome"/>
</dbReference>
<gene>
    <name evidence="3" type="ordered locus">Ppha_2526</name>
</gene>
<dbReference type="KEGG" id="pph:Ppha_2526"/>
<keyword evidence="1" id="KW-0238">DNA-binding</keyword>